<dbReference type="EMBL" id="JAIWYP010000003">
    <property type="protein sequence ID" value="KAH3859305.1"/>
    <property type="molecule type" value="Genomic_DNA"/>
</dbReference>
<evidence type="ECO:0000313" key="2">
    <source>
        <dbReference type="EMBL" id="KAH3859305.1"/>
    </source>
</evidence>
<dbReference type="GO" id="GO:1990423">
    <property type="term" value="C:RZZ complex"/>
    <property type="evidence" value="ECO:0007669"/>
    <property type="project" value="TreeGrafter"/>
</dbReference>
<dbReference type="GO" id="GO:0000070">
    <property type="term" value="P:mitotic sister chromatid segregation"/>
    <property type="evidence" value="ECO:0007669"/>
    <property type="project" value="TreeGrafter"/>
</dbReference>
<feature type="domain" description="KNTC1 N-terminal" evidence="1">
    <location>
        <begin position="18"/>
        <end position="154"/>
    </location>
</feature>
<dbReference type="GO" id="GO:0005828">
    <property type="term" value="C:kinetochore microtubule"/>
    <property type="evidence" value="ECO:0007669"/>
    <property type="project" value="TreeGrafter"/>
</dbReference>
<dbReference type="PANTHER" id="PTHR15688:SF1">
    <property type="entry name" value="KINETOCHORE-ASSOCIATED PROTEIN 1"/>
    <property type="match status" value="1"/>
</dbReference>
<reference evidence="2" key="2">
    <citation type="submission" date="2020-11" db="EMBL/GenBank/DDBJ databases">
        <authorList>
            <person name="McCartney M.A."/>
            <person name="Auch B."/>
            <person name="Kono T."/>
            <person name="Mallez S."/>
            <person name="Becker A."/>
            <person name="Gohl D.M."/>
            <person name="Silverstein K.A.T."/>
            <person name="Koren S."/>
            <person name="Bechman K.B."/>
            <person name="Herman A."/>
            <person name="Abrahante J.E."/>
            <person name="Garbe J."/>
        </authorList>
    </citation>
    <scope>NUCLEOTIDE SEQUENCE</scope>
    <source>
        <strain evidence="2">Duluth1</strain>
        <tissue evidence="2">Whole animal</tissue>
    </source>
</reference>
<dbReference type="GO" id="GO:0007094">
    <property type="term" value="P:mitotic spindle assembly checkpoint signaling"/>
    <property type="evidence" value="ECO:0007669"/>
    <property type="project" value="TreeGrafter"/>
</dbReference>
<evidence type="ECO:0000259" key="1">
    <source>
        <dbReference type="Pfam" id="PF24506"/>
    </source>
</evidence>
<sequence>MADWDDIKTEFGGDETAAFGPRKETGSALYQIDTVATIACRDQGNTVVPTAASSVLGDVTCLAVDKNLVLNTSSILSLESAVEVVEWSPDCSLVVLGLNGGRMYVLDAETTEIIFSMNLVSHDRHVGGKAFRSIIFTATLHLVILTADGQLIVQPDVQLHKS</sequence>
<dbReference type="GO" id="GO:1903394">
    <property type="term" value="P:protein localization to kinetochore involved in kinetochore assembly"/>
    <property type="evidence" value="ECO:0007669"/>
    <property type="project" value="TreeGrafter"/>
</dbReference>
<dbReference type="SUPFAM" id="SSF50998">
    <property type="entry name" value="Quinoprotein alcohol dehydrogenase-like"/>
    <property type="match status" value="1"/>
</dbReference>
<name>A0A9D4RAL8_DREPO</name>
<dbReference type="GO" id="GO:0031267">
    <property type="term" value="F:small GTPase binding"/>
    <property type="evidence" value="ECO:0007669"/>
    <property type="project" value="TreeGrafter"/>
</dbReference>
<organism evidence="2 3">
    <name type="scientific">Dreissena polymorpha</name>
    <name type="common">Zebra mussel</name>
    <name type="synonym">Mytilus polymorpha</name>
    <dbReference type="NCBI Taxonomy" id="45954"/>
    <lineage>
        <taxon>Eukaryota</taxon>
        <taxon>Metazoa</taxon>
        <taxon>Spiralia</taxon>
        <taxon>Lophotrochozoa</taxon>
        <taxon>Mollusca</taxon>
        <taxon>Bivalvia</taxon>
        <taxon>Autobranchia</taxon>
        <taxon>Heteroconchia</taxon>
        <taxon>Euheterodonta</taxon>
        <taxon>Imparidentia</taxon>
        <taxon>Neoheterodontei</taxon>
        <taxon>Myida</taxon>
        <taxon>Dreissenoidea</taxon>
        <taxon>Dreissenidae</taxon>
        <taxon>Dreissena</taxon>
    </lineage>
</organism>
<dbReference type="InterPro" id="IPR055402">
    <property type="entry name" value="KNTC1_N"/>
</dbReference>
<gene>
    <name evidence="2" type="ORF">DPMN_102023</name>
</gene>
<dbReference type="Proteomes" id="UP000828390">
    <property type="component" value="Unassembled WGS sequence"/>
</dbReference>
<reference evidence="2" key="1">
    <citation type="journal article" date="2019" name="bioRxiv">
        <title>The Genome of the Zebra Mussel, Dreissena polymorpha: A Resource for Invasive Species Research.</title>
        <authorList>
            <person name="McCartney M.A."/>
            <person name="Auch B."/>
            <person name="Kono T."/>
            <person name="Mallez S."/>
            <person name="Zhang Y."/>
            <person name="Obille A."/>
            <person name="Becker A."/>
            <person name="Abrahante J.E."/>
            <person name="Garbe J."/>
            <person name="Badalamenti J.P."/>
            <person name="Herman A."/>
            <person name="Mangelson H."/>
            <person name="Liachko I."/>
            <person name="Sullivan S."/>
            <person name="Sone E.D."/>
            <person name="Koren S."/>
            <person name="Silverstein K.A.T."/>
            <person name="Beckman K.B."/>
            <person name="Gohl D.M."/>
        </authorList>
    </citation>
    <scope>NUCLEOTIDE SEQUENCE</scope>
    <source>
        <strain evidence="2">Duluth1</strain>
        <tissue evidence="2">Whole animal</tissue>
    </source>
</reference>
<dbReference type="GO" id="GO:0005737">
    <property type="term" value="C:cytoplasm"/>
    <property type="evidence" value="ECO:0007669"/>
    <property type="project" value="TreeGrafter"/>
</dbReference>
<dbReference type="PANTHER" id="PTHR15688">
    <property type="entry name" value="KINETOCHORE-ASSOCIATED PROTEIN 1"/>
    <property type="match status" value="1"/>
</dbReference>
<dbReference type="AlphaFoldDB" id="A0A9D4RAL8"/>
<dbReference type="Pfam" id="PF24506">
    <property type="entry name" value="KNTC1_N"/>
    <property type="match status" value="1"/>
</dbReference>
<dbReference type="InterPro" id="IPR011047">
    <property type="entry name" value="Quinoprotein_ADH-like_sf"/>
</dbReference>
<keyword evidence="3" id="KW-1185">Reference proteome</keyword>
<comment type="caution">
    <text evidence="2">The sequence shown here is derived from an EMBL/GenBank/DDBJ whole genome shotgun (WGS) entry which is preliminary data.</text>
</comment>
<accession>A0A9D4RAL8</accession>
<dbReference type="InterPro" id="IPR052802">
    <property type="entry name" value="KNTC1"/>
</dbReference>
<feature type="non-terminal residue" evidence="2">
    <location>
        <position position="162"/>
    </location>
</feature>
<proteinExistence type="predicted"/>
<evidence type="ECO:0000313" key="3">
    <source>
        <dbReference type="Proteomes" id="UP000828390"/>
    </source>
</evidence>
<protein>
    <recommendedName>
        <fullName evidence="1">KNTC1 N-terminal domain-containing protein</fullName>
    </recommendedName>
</protein>